<dbReference type="KEGG" id="hdf:AArcSl_0325"/>
<dbReference type="AlphaFoldDB" id="A0A343TFV8"/>
<proteinExistence type="inferred from homology"/>
<comment type="subcellular location">
    <subcellularLocation>
        <location evidence="1">Membrane</location>
        <topology evidence="1">Multi-pass membrane protein</topology>
    </subcellularLocation>
</comment>
<evidence type="ECO:0000256" key="5">
    <source>
        <dbReference type="ARBA" id="ARBA00023136"/>
    </source>
</evidence>
<evidence type="ECO:0000313" key="8">
    <source>
        <dbReference type="Proteomes" id="UP000263012"/>
    </source>
</evidence>
<keyword evidence="8" id="KW-1185">Reference proteome</keyword>
<dbReference type="PANTHER" id="PTHR21716">
    <property type="entry name" value="TRANSMEMBRANE PROTEIN"/>
    <property type="match status" value="1"/>
</dbReference>
<feature type="transmembrane region" description="Helical" evidence="6">
    <location>
        <begin position="290"/>
        <end position="323"/>
    </location>
</feature>
<sequence>MNTQRAFLILLIALSALATLAVVMPFLQYILAAVILGYVLYPLQRRLAPSVGERAAPILLIFGAFFVAGVPLLYIFLIFIRDLQAFAQGETGLQLGEIEATIADLTGVEVDLRAAVIETGDNLIDALFGSISEVFTVALHGALGVALVLFIVYYVLRDGEEFVGWLHTIIPLSPPMTRKLFDRIHRTTWGVVIGHIFAAVLQGIVAGMGLYFAGLPRPVFWTTVMIVLALLPLIGAFLVWGPAAGYLVLIGEPATGLLLALYGVFVVSMIDNYARPIVIDQQARLNPAVILIGVFGGVFTLGFTGLFVGPIVIAVFAATLVTFRDEYDRL</sequence>
<dbReference type="PANTHER" id="PTHR21716:SF4">
    <property type="entry name" value="TRANSMEMBRANE PROTEIN 245"/>
    <property type="match status" value="1"/>
</dbReference>
<feature type="transmembrane region" description="Helical" evidence="6">
    <location>
        <begin position="137"/>
        <end position="156"/>
    </location>
</feature>
<keyword evidence="5 6" id="KW-0472">Membrane</keyword>
<dbReference type="Pfam" id="PF01594">
    <property type="entry name" value="AI-2E_transport"/>
    <property type="match status" value="1"/>
</dbReference>
<evidence type="ECO:0000256" key="1">
    <source>
        <dbReference type="ARBA" id="ARBA00004141"/>
    </source>
</evidence>
<name>A0A343TFV8_9EURY</name>
<reference evidence="8" key="1">
    <citation type="submission" date="2017-11" db="EMBL/GenBank/DDBJ databases">
        <title>Phenotypic and genomic properties of facultatively anaerobic sulfur-reducing natronoarchaea from hypersaline soda lakes.</title>
        <authorList>
            <person name="Sorokin D.Y."/>
            <person name="Kublanov I.V."/>
            <person name="Roman P."/>
            <person name="Sinninghe Damste J.S."/>
            <person name="Golyshin P.N."/>
            <person name="Rojo D."/>
            <person name="Ciordia S."/>
            <person name="Mena M.D.C."/>
            <person name="Ferrer M."/>
            <person name="Messina E."/>
            <person name="Smedile F."/>
            <person name="La Spada G."/>
            <person name="La Cono V."/>
            <person name="Yakimov M.M."/>
        </authorList>
    </citation>
    <scope>NUCLEOTIDE SEQUENCE [LARGE SCALE GENOMIC DNA]</scope>
    <source>
        <strain evidence="8">AArc-Sl</strain>
    </source>
</reference>
<dbReference type="EMBL" id="CP025066">
    <property type="protein sequence ID" value="AUX07980.1"/>
    <property type="molecule type" value="Genomic_DNA"/>
</dbReference>
<feature type="transmembrane region" description="Helical" evidence="6">
    <location>
        <begin position="247"/>
        <end position="270"/>
    </location>
</feature>
<dbReference type="RefSeq" id="WP_119814079.1">
    <property type="nucleotide sequence ID" value="NZ_CP025066.1"/>
</dbReference>
<feature type="transmembrane region" description="Helical" evidence="6">
    <location>
        <begin position="55"/>
        <end position="80"/>
    </location>
</feature>
<evidence type="ECO:0008006" key="9">
    <source>
        <dbReference type="Google" id="ProtNLM"/>
    </source>
</evidence>
<dbReference type="GO" id="GO:0016020">
    <property type="term" value="C:membrane"/>
    <property type="evidence" value="ECO:0007669"/>
    <property type="project" value="UniProtKB-SubCell"/>
</dbReference>
<keyword evidence="3 6" id="KW-0812">Transmembrane</keyword>
<feature type="transmembrane region" description="Helical" evidence="6">
    <location>
        <begin position="28"/>
        <end position="43"/>
    </location>
</feature>
<evidence type="ECO:0000256" key="6">
    <source>
        <dbReference type="SAM" id="Phobius"/>
    </source>
</evidence>
<evidence type="ECO:0000313" key="7">
    <source>
        <dbReference type="EMBL" id="AUX07980.1"/>
    </source>
</evidence>
<evidence type="ECO:0000256" key="3">
    <source>
        <dbReference type="ARBA" id="ARBA00022692"/>
    </source>
</evidence>
<evidence type="ECO:0000256" key="4">
    <source>
        <dbReference type="ARBA" id="ARBA00022989"/>
    </source>
</evidence>
<dbReference type="GeneID" id="37876660"/>
<feature type="transmembrane region" description="Helical" evidence="6">
    <location>
        <begin position="188"/>
        <end position="213"/>
    </location>
</feature>
<gene>
    <name evidence="7" type="ORF">AArcSl_0325</name>
</gene>
<dbReference type="InterPro" id="IPR002549">
    <property type="entry name" value="AI-2E-like"/>
</dbReference>
<organism evidence="7 8">
    <name type="scientific">Halalkaliarchaeum desulfuricum</name>
    <dbReference type="NCBI Taxonomy" id="2055893"/>
    <lineage>
        <taxon>Archaea</taxon>
        <taxon>Methanobacteriati</taxon>
        <taxon>Methanobacteriota</taxon>
        <taxon>Stenosarchaea group</taxon>
        <taxon>Halobacteria</taxon>
        <taxon>Halobacteriales</taxon>
        <taxon>Haloferacaceae</taxon>
        <taxon>Halalkaliarchaeum</taxon>
    </lineage>
</organism>
<evidence type="ECO:0000256" key="2">
    <source>
        <dbReference type="ARBA" id="ARBA00009773"/>
    </source>
</evidence>
<comment type="similarity">
    <text evidence="2">Belongs to the autoinducer-2 exporter (AI-2E) (TC 2.A.86) family.</text>
</comment>
<accession>A0A343TFV8</accession>
<keyword evidence="4 6" id="KW-1133">Transmembrane helix</keyword>
<protein>
    <recommendedName>
        <fullName evidence="9">AI-2E family transporter</fullName>
    </recommendedName>
</protein>
<feature type="transmembrane region" description="Helical" evidence="6">
    <location>
        <begin position="219"/>
        <end position="240"/>
    </location>
</feature>
<dbReference type="Proteomes" id="UP000263012">
    <property type="component" value="Chromosome"/>
</dbReference>
<dbReference type="OrthoDB" id="137390at2157"/>